<dbReference type="GO" id="GO:0004497">
    <property type="term" value="F:monooxygenase activity"/>
    <property type="evidence" value="ECO:0007669"/>
    <property type="project" value="UniProtKB-KW"/>
</dbReference>
<organism evidence="2">
    <name type="scientific">Pseudoalteromonas prydzensis</name>
    <dbReference type="NCBI Taxonomy" id="182141"/>
    <lineage>
        <taxon>Bacteria</taxon>
        <taxon>Pseudomonadati</taxon>
        <taxon>Pseudomonadota</taxon>
        <taxon>Gammaproteobacteria</taxon>
        <taxon>Alteromonadales</taxon>
        <taxon>Pseudoalteromonadaceae</taxon>
        <taxon>Pseudoalteromonas</taxon>
    </lineage>
</organism>
<evidence type="ECO:0000259" key="1">
    <source>
        <dbReference type="Pfam" id="PF03992"/>
    </source>
</evidence>
<protein>
    <submittedName>
        <fullName evidence="2">Antibiotic biosynthesis monooxygenase</fullName>
    </submittedName>
</protein>
<dbReference type="InterPro" id="IPR007138">
    <property type="entry name" value="ABM_dom"/>
</dbReference>
<keyword evidence="2" id="KW-0560">Oxidoreductase</keyword>
<name>A0A7V1CYD9_9GAMM</name>
<evidence type="ECO:0000313" key="2">
    <source>
        <dbReference type="EMBL" id="HEA16592.1"/>
    </source>
</evidence>
<dbReference type="RefSeq" id="WP_304181834.1">
    <property type="nucleotide sequence ID" value="NZ_DRGM01000099.1"/>
</dbReference>
<proteinExistence type="predicted"/>
<dbReference type="Proteomes" id="UP000886188">
    <property type="component" value="Unassembled WGS sequence"/>
</dbReference>
<accession>A0A7V1CYD9</accession>
<dbReference type="Gene3D" id="3.30.70.100">
    <property type="match status" value="1"/>
</dbReference>
<gene>
    <name evidence="2" type="ORF">ENH88_09155</name>
</gene>
<dbReference type="Pfam" id="PF03992">
    <property type="entry name" value="ABM"/>
    <property type="match status" value="1"/>
</dbReference>
<feature type="domain" description="ABM" evidence="1">
    <location>
        <begin position="1"/>
        <end position="73"/>
    </location>
</feature>
<dbReference type="InterPro" id="IPR011008">
    <property type="entry name" value="Dimeric_a/b-barrel"/>
</dbReference>
<comment type="caution">
    <text evidence="2">The sequence shown here is derived from an EMBL/GenBank/DDBJ whole genome shotgun (WGS) entry which is preliminary data.</text>
</comment>
<dbReference type="SUPFAM" id="SSF54909">
    <property type="entry name" value="Dimeric alpha+beta barrel"/>
    <property type="match status" value="1"/>
</dbReference>
<keyword evidence="2" id="KW-0503">Monooxygenase</keyword>
<dbReference type="AlphaFoldDB" id="A0A7V1CYD9"/>
<dbReference type="EMBL" id="DRGM01000099">
    <property type="protein sequence ID" value="HEA16592.1"/>
    <property type="molecule type" value="Genomic_DNA"/>
</dbReference>
<reference evidence="2" key="1">
    <citation type="journal article" date="2020" name="mSystems">
        <title>Genome- and Community-Level Interaction Insights into Carbon Utilization and Element Cycling Functions of Hydrothermarchaeota in Hydrothermal Sediment.</title>
        <authorList>
            <person name="Zhou Z."/>
            <person name="Liu Y."/>
            <person name="Xu W."/>
            <person name="Pan J."/>
            <person name="Luo Z.H."/>
            <person name="Li M."/>
        </authorList>
    </citation>
    <scope>NUCLEOTIDE SEQUENCE [LARGE SCALE GENOMIC DNA]</scope>
    <source>
        <strain evidence="2">HyVt-346</strain>
    </source>
</reference>
<sequence>MINIVAKITPKPELFDDCKGRLQEILAATLAEAGCMRFELYVNAEQSCLFLVEQFASQAALDTHYQQPYVAAVFAFYESALALPVEVNYLQAVN</sequence>